<feature type="transmembrane region" description="Helical" evidence="5">
    <location>
        <begin position="291"/>
        <end position="312"/>
    </location>
</feature>
<feature type="transmembrane region" description="Helical" evidence="5">
    <location>
        <begin position="156"/>
        <end position="176"/>
    </location>
</feature>
<reference evidence="7 8" key="1">
    <citation type="submission" date="2020-08" db="EMBL/GenBank/DDBJ databases">
        <title>Genome public.</title>
        <authorList>
            <person name="Liu C."/>
            <person name="Sun Q."/>
        </authorList>
    </citation>
    <scope>NUCLEOTIDE SEQUENCE [LARGE SCALE GENOMIC DNA]</scope>
    <source>
        <strain evidence="7 8">M2</strain>
    </source>
</reference>
<dbReference type="InterPro" id="IPR049453">
    <property type="entry name" value="Memb_transporter_dom"/>
</dbReference>
<evidence type="ECO:0000313" key="7">
    <source>
        <dbReference type="EMBL" id="MBC5696038.1"/>
    </source>
</evidence>
<evidence type="ECO:0000256" key="2">
    <source>
        <dbReference type="ARBA" id="ARBA00022692"/>
    </source>
</evidence>
<keyword evidence="4 5" id="KW-0472">Membrane</keyword>
<feature type="transmembrane region" description="Helical" evidence="5">
    <location>
        <begin position="133"/>
        <end position="150"/>
    </location>
</feature>
<evidence type="ECO:0000313" key="8">
    <source>
        <dbReference type="Proteomes" id="UP000641741"/>
    </source>
</evidence>
<gene>
    <name evidence="7" type="ORF">H8S02_08780</name>
</gene>
<protein>
    <submittedName>
        <fullName evidence="7">FUSC family protein</fullName>
    </submittedName>
</protein>
<comment type="subcellular location">
    <subcellularLocation>
        <location evidence="1">Membrane</location>
        <topology evidence="1">Multi-pass membrane protein</topology>
    </subcellularLocation>
</comment>
<sequence length="351" mass="38379">MTFYQELQLGQAGSKNLIRACETPHDRLLHTLIYLFKIALTVSFCFCFVTLYSMAFGSANSIVGVVVLLYLLVFRAADLCLHIGQSTALLASFLVLSAAAPHLAHLAGPLPGFFINLASIAFLILFGCHEPRMFNQSTLVLGYLLLYGYDVSGRDFTLRLAGIAFGALLVCTVFLCKHRSRSIPLRIRDIPVAFSLHHPRSRWQLCQIFCVPLVVLLAELAGLPRAMWAGIAAMSVILPAAEDMHYRVRRRVLGNIAGVLCFVILYFLLPPSIYAFIGVIGGIGVGLSAKYGWQAVFNTFGALAIAAEAYGLKAALGLRLLQNVFGVLFALVFCLLFSRLLARFSAPAENN</sequence>
<evidence type="ECO:0000256" key="1">
    <source>
        <dbReference type="ARBA" id="ARBA00004141"/>
    </source>
</evidence>
<evidence type="ECO:0000259" key="6">
    <source>
        <dbReference type="Pfam" id="PF13515"/>
    </source>
</evidence>
<keyword evidence="2 5" id="KW-0812">Transmembrane</keyword>
<keyword evidence="3 5" id="KW-1133">Transmembrane helix</keyword>
<comment type="caution">
    <text evidence="7">The sequence shown here is derived from an EMBL/GenBank/DDBJ whole genome shotgun (WGS) entry which is preliminary data.</text>
</comment>
<dbReference type="RefSeq" id="WP_186970211.1">
    <property type="nucleotide sequence ID" value="NZ_JACOPK010000007.1"/>
</dbReference>
<keyword evidence="8" id="KW-1185">Reference proteome</keyword>
<feature type="transmembrane region" description="Helical" evidence="5">
    <location>
        <begin position="324"/>
        <end position="342"/>
    </location>
</feature>
<proteinExistence type="predicted"/>
<evidence type="ECO:0000256" key="4">
    <source>
        <dbReference type="ARBA" id="ARBA00023136"/>
    </source>
</evidence>
<feature type="domain" description="Integral membrane bound transporter" evidence="6">
    <location>
        <begin position="214"/>
        <end position="333"/>
    </location>
</feature>
<feature type="transmembrane region" description="Helical" evidence="5">
    <location>
        <begin position="34"/>
        <end position="55"/>
    </location>
</feature>
<dbReference type="Pfam" id="PF13515">
    <property type="entry name" value="FUSC_2"/>
    <property type="match status" value="1"/>
</dbReference>
<evidence type="ECO:0000256" key="3">
    <source>
        <dbReference type="ARBA" id="ARBA00022989"/>
    </source>
</evidence>
<feature type="transmembrane region" description="Helical" evidence="5">
    <location>
        <begin position="110"/>
        <end position="126"/>
    </location>
</feature>
<feature type="transmembrane region" description="Helical" evidence="5">
    <location>
        <begin position="256"/>
        <end position="285"/>
    </location>
</feature>
<name>A0ABR7GP07_9FIRM</name>
<organism evidence="7 8">
    <name type="scientific">Agathobaculum hominis</name>
    <dbReference type="NCBI Taxonomy" id="2763014"/>
    <lineage>
        <taxon>Bacteria</taxon>
        <taxon>Bacillati</taxon>
        <taxon>Bacillota</taxon>
        <taxon>Clostridia</taxon>
        <taxon>Eubacteriales</taxon>
        <taxon>Butyricicoccaceae</taxon>
        <taxon>Agathobaculum</taxon>
    </lineage>
</organism>
<dbReference type="EMBL" id="JACOPK010000007">
    <property type="protein sequence ID" value="MBC5696038.1"/>
    <property type="molecule type" value="Genomic_DNA"/>
</dbReference>
<accession>A0ABR7GP07</accession>
<dbReference type="Proteomes" id="UP000641741">
    <property type="component" value="Unassembled WGS sequence"/>
</dbReference>
<evidence type="ECO:0000256" key="5">
    <source>
        <dbReference type="SAM" id="Phobius"/>
    </source>
</evidence>
<feature type="transmembrane region" description="Helical" evidence="5">
    <location>
        <begin position="61"/>
        <end position="81"/>
    </location>
</feature>
<feature type="transmembrane region" description="Helical" evidence="5">
    <location>
        <begin position="88"/>
        <end position="104"/>
    </location>
</feature>